<dbReference type="EMBL" id="JACHLC010000008">
    <property type="protein sequence ID" value="MBB6372668.1"/>
    <property type="molecule type" value="Genomic_DNA"/>
</dbReference>
<gene>
    <name evidence="1" type="ORF">HNP36_003786</name>
</gene>
<name>A0A841NFP1_9FLAO</name>
<protein>
    <submittedName>
        <fullName evidence="1">Uncharacterized protein</fullName>
    </submittedName>
</protein>
<evidence type="ECO:0000313" key="1">
    <source>
        <dbReference type="EMBL" id="MBB6372668.1"/>
    </source>
</evidence>
<proteinExistence type="predicted"/>
<dbReference type="Proteomes" id="UP000589738">
    <property type="component" value="Unassembled WGS sequence"/>
</dbReference>
<keyword evidence="2" id="KW-1185">Reference proteome</keyword>
<organism evidence="1 2">
    <name type="scientific">Chryseobacterium shigense</name>
    <dbReference type="NCBI Taxonomy" id="297244"/>
    <lineage>
        <taxon>Bacteria</taxon>
        <taxon>Pseudomonadati</taxon>
        <taxon>Bacteroidota</taxon>
        <taxon>Flavobacteriia</taxon>
        <taxon>Flavobacteriales</taxon>
        <taxon>Weeksellaceae</taxon>
        <taxon>Chryseobacterium group</taxon>
        <taxon>Chryseobacterium</taxon>
    </lineage>
</organism>
<evidence type="ECO:0000313" key="2">
    <source>
        <dbReference type="Proteomes" id="UP000589738"/>
    </source>
</evidence>
<comment type="caution">
    <text evidence="1">The sequence shown here is derived from an EMBL/GenBank/DDBJ whole genome shotgun (WGS) entry which is preliminary data.</text>
</comment>
<reference evidence="1 2" key="1">
    <citation type="submission" date="2020-08" db="EMBL/GenBank/DDBJ databases">
        <title>Functional genomics of gut bacteria from endangered species of beetles.</title>
        <authorList>
            <person name="Carlos-Shanley C."/>
        </authorList>
    </citation>
    <scope>NUCLEOTIDE SEQUENCE [LARGE SCALE GENOMIC DNA]</scope>
    <source>
        <strain evidence="1 2">S00136</strain>
    </source>
</reference>
<sequence length="38" mass="4740">MYIHYIFKPYTKLFTDNEKFEKTYAAFIIKRSKNKVFD</sequence>
<dbReference type="AlphaFoldDB" id="A0A841NFP1"/>
<accession>A0A841NFP1</accession>